<evidence type="ECO:0000256" key="4">
    <source>
        <dbReference type="ARBA" id="ARBA00022630"/>
    </source>
</evidence>
<dbReference type="Pfam" id="PF02219">
    <property type="entry name" value="MTHFR"/>
    <property type="match status" value="1"/>
</dbReference>
<gene>
    <name evidence="7" type="ORF">METZ01_LOCUS406575</name>
</gene>
<comment type="cofactor">
    <cofactor evidence="1">
        <name>FAD</name>
        <dbReference type="ChEBI" id="CHEBI:57692"/>
    </cofactor>
</comment>
<sequence length="123" mass="13427">MTKNFRSFSFEFFPPKTPQGKKKIKAIAKKLEFFSPEYFSVTFGAGGSTKQGTIETCISIASNSTEACPHLSGIGSSKEMIKQILNKYKSNGFKRIVALRGDLPSGIGGTGDFPYAVDLIEFI</sequence>
<dbReference type="GO" id="GO:0004489">
    <property type="term" value="F:methylenetetrahydrofolate reductase [NAD(P)H] activity"/>
    <property type="evidence" value="ECO:0007669"/>
    <property type="project" value="InterPro"/>
</dbReference>
<evidence type="ECO:0000256" key="6">
    <source>
        <dbReference type="ARBA" id="ARBA00023002"/>
    </source>
</evidence>
<organism evidence="7">
    <name type="scientific">marine metagenome</name>
    <dbReference type="NCBI Taxonomy" id="408172"/>
    <lineage>
        <taxon>unclassified sequences</taxon>
        <taxon>metagenomes</taxon>
        <taxon>ecological metagenomes</taxon>
    </lineage>
</organism>
<name>A0A382W6I9_9ZZZZ</name>
<dbReference type="GO" id="GO:0071949">
    <property type="term" value="F:FAD binding"/>
    <property type="evidence" value="ECO:0007669"/>
    <property type="project" value="TreeGrafter"/>
</dbReference>
<dbReference type="Gene3D" id="3.20.20.220">
    <property type="match status" value="1"/>
</dbReference>
<dbReference type="AlphaFoldDB" id="A0A382W6I9"/>
<evidence type="ECO:0000256" key="1">
    <source>
        <dbReference type="ARBA" id="ARBA00001974"/>
    </source>
</evidence>
<dbReference type="EMBL" id="UINC01156989">
    <property type="protein sequence ID" value="SVD53721.1"/>
    <property type="molecule type" value="Genomic_DNA"/>
</dbReference>
<comment type="similarity">
    <text evidence="3">Belongs to the methylenetetrahydrofolate reductase family.</text>
</comment>
<dbReference type="GO" id="GO:0035999">
    <property type="term" value="P:tetrahydrofolate interconversion"/>
    <property type="evidence" value="ECO:0007669"/>
    <property type="project" value="UniProtKB-UniPathway"/>
</dbReference>
<dbReference type="SUPFAM" id="SSF51730">
    <property type="entry name" value="FAD-linked oxidoreductase"/>
    <property type="match status" value="1"/>
</dbReference>
<protein>
    <submittedName>
        <fullName evidence="7">Uncharacterized protein</fullName>
    </submittedName>
</protein>
<dbReference type="PANTHER" id="PTHR45754">
    <property type="entry name" value="METHYLENETETRAHYDROFOLATE REDUCTASE"/>
    <property type="match status" value="1"/>
</dbReference>
<comment type="pathway">
    <text evidence="2">One-carbon metabolism; tetrahydrofolate interconversion.</text>
</comment>
<dbReference type="InterPro" id="IPR003171">
    <property type="entry name" value="Mehydrof_redctse-like"/>
</dbReference>
<accession>A0A382W6I9</accession>
<dbReference type="PANTHER" id="PTHR45754:SF3">
    <property type="entry name" value="METHYLENETETRAHYDROFOLATE REDUCTASE (NADPH)"/>
    <property type="match status" value="1"/>
</dbReference>
<evidence type="ECO:0000256" key="3">
    <source>
        <dbReference type="ARBA" id="ARBA00006743"/>
    </source>
</evidence>
<feature type="non-terminal residue" evidence="7">
    <location>
        <position position="123"/>
    </location>
</feature>
<dbReference type="UniPathway" id="UPA00193"/>
<dbReference type="GO" id="GO:0009086">
    <property type="term" value="P:methionine biosynthetic process"/>
    <property type="evidence" value="ECO:0007669"/>
    <property type="project" value="TreeGrafter"/>
</dbReference>
<proteinExistence type="inferred from homology"/>
<evidence type="ECO:0000313" key="7">
    <source>
        <dbReference type="EMBL" id="SVD53721.1"/>
    </source>
</evidence>
<evidence type="ECO:0000256" key="2">
    <source>
        <dbReference type="ARBA" id="ARBA00004777"/>
    </source>
</evidence>
<keyword evidence="5" id="KW-0274">FAD</keyword>
<keyword evidence="6" id="KW-0560">Oxidoreductase</keyword>
<reference evidence="7" key="1">
    <citation type="submission" date="2018-05" db="EMBL/GenBank/DDBJ databases">
        <authorList>
            <person name="Lanie J.A."/>
            <person name="Ng W.-L."/>
            <person name="Kazmierczak K.M."/>
            <person name="Andrzejewski T.M."/>
            <person name="Davidsen T.M."/>
            <person name="Wayne K.J."/>
            <person name="Tettelin H."/>
            <person name="Glass J.I."/>
            <person name="Rusch D."/>
            <person name="Podicherti R."/>
            <person name="Tsui H.-C.T."/>
            <person name="Winkler M.E."/>
        </authorList>
    </citation>
    <scope>NUCLEOTIDE SEQUENCE</scope>
</reference>
<dbReference type="GO" id="GO:0005829">
    <property type="term" value="C:cytosol"/>
    <property type="evidence" value="ECO:0007669"/>
    <property type="project" value="TreeGrafter"/>
</dbReference>
<evidence type="ECO:0000256" key="5">
    <source>
        <dbReference type="ARBA" id="ARBA00022827"/>
    </source>
</evidence>
<keyword evidence="4" id="KW-0285">Flavoprotein</keyword>
<dbReference type="InterPro" id="IPR029041">
    <property type="entry name" value="FAD-linked_oxidoreductase-like"/>
</dbReference>